<dbReference type="PANTHER" id="PTHR11716">
    <property type="entry name" value="PHOSPHOLIPASE A2 FAMILY MEMBER"/>
    <property type="match status" value="1"/>
</dbReference>
<keyword evidence="5" id="KW-0479">Metal-binding</keyword>
<feature type="domain" description="Phospholipase A2-like central" evidence="8">
    <location>
        <begin position="146"/>
        <end position="261"/>
    </location>
</feature>
<dbReference type="GO" id="GO:0006644">
    <property type="term" value="P:phospholipid metabolic process"/>
    <property type="evidence" value="ECO:0007669"/>
    <property type="project" value="InterPro"/>
</dbReference>
<feature type="binding site" evidence="5">
    <location>
        <position position="192"/>
    </location>
    <ligand>
        <name>Ca(2+)</name>
        <dbReference type="ChEBI" id="CHEBI:29108"/>
    </ligand>
</feature>
<dbReference type="InterPro" id="IPR001211">
    <property type="entry name" value="PLA2"/>
</dbReference>
<feature type="disulfide bond" evidence="6">
    <location>
        <begin position="172"/>
        <end position="188"/>
    </location>
</feature>
<evidence type="ECO:0000256" key="2">
    <source>
        <dbReference type="ARBA" id="ARBA00022525"/>
    </source>
</evidence>
<dbReference type="GO" id="GO:0016042">
    <property type="term" value="P:lipid catabolic process"/>
    <property type="evidence" value="ECO:0007669"/>
    <property type="project" value="InterPro"/>
</dbReference>
<feature type="binding site" evidence="5">
    <location>
        <position position="173"/>
    </location>
    <ligand>
        <name>Ca(2+)</name>
        <dbReference type="ChEBI" id="CHEBI:29108"/>
    </ligand>
</feature>
<evidence type="ECO:0000313" key="9">
    <source>
        <dbReference type="EMBL" id="RMX44665.1"/>
    </source>
</evidence>
<feature type="disulfide bond" evidence="6">
    <location>
        <begin position="223"/>
        <end position="235"/>
    </location>
</feature>
<dbReference type="GO" id="GO:0005509">
    <property type="term" value="F:calcium ion binding"/>
    <property type="evidence" value="ECO:0007669"/>
    <property type="project" value="InterPro"/>
</dbReference>
<keyword evidence="10" id="KW-1185">Reference proteome</keyword>
<accession>A0A3M6TTE4</accession>
<keyword evidence="2" id="KW-0964">Secreted</keyword>
<evidence type="ECO:0000256" key="5">
    <source>
        <dbReference type="PIRSR" id="PIRSR601211-2"/>
    </source>
</evidence>
<dbReference type="STRING" id="46731.A0A3M6TTE4"/>
<dbReference type="Gene3D" id="1.20.90.10">
    <property type="entry name" value="Phospholipase A2 domain"/>
    <property type="match status" value="2"/>
</dbReference>
<feature type="binding site" evidence="5">
    <location>
        <position position="171"/>
    </location>
    <ligand>
        <name>Ca(2+)</name>
        <dbReference type="ChEBI" id="CHEBI:29108"/>
    </ligand>
</feature>
<feature type="non-terminal residue" evidence="9">
    <location>
        <position position="1"/>
    </location>
</feature>
<dbReference type="EMBL" id="RCHS01002970">
    <property type="protein sequence ID" value="RMX44665.1"/>
    <property type="molecule type" value="Genomic_DNA"/>
</dbReference>
<dbReference type="GO" id="GO:0005543">
    <property type="term" value="F:phospholipid binding"/>
    <property type="evidence" value="ECO:0007669"/>
    <property type="project" value="TreeGrafter"/>
</dbReference>
<evidence type="ECO:0000259" key="8">
    <source>
        <dbReference type="SMART" id="SM00085"/>
    </source>
</evidence>
<dbReference type="CDD" id="cd00125">
    <property type="entry name" value="PLA2c"/>
    <property type="match status" value="1"/>
</dbReference>
<keyword evidence="3 6" id="KW-1015">Disulfide bond</keyword>
<evidence type="ECO:0000256" key="6">
    <source>
        <dbReference type="PIRSR" id="PIRSR601211-3"/>
    </source>
</evidence>
<dbReference type="GO" id="GO:0005576">
    <property type="term" value="C:extracellular region"/>
    <property type="evidence" value="ECO:0007669"/>
    <property type="project" value="UniProtKB-SubCell"/>
</dbReference>
<comment type="cofactor">
    <cofactor evidence="5">
        <name>Ca(2+)</name>
        <dbReference type="ChEBI" id="CHEBI:29108"/>
    </cofactor>
    <text evidence="5">Binds 1 Ca(2+) ion per subunit.</text>
</comment>
<dbReference type="SMART" id="SM00085">
    <property type="entry name" value="PA2c"/>
    <property type="match status" value="2"/>
</dbReference>
<feature type="disulfide bond" evidence="6">
    <location>
        <begin position="194"/>
        <end position="237"/>
    </location>
</feature>
<comment type="similarity">
    <text evidence="7">Belongs to the phospholipase A2 family.</text>
</comment>
<dbReference type="GO" id="GO:0047498">
    <property type="term" value="F:calcium-dependent phospholipase A2 activity"/>
    <property type="evidence" value="ECO:0007669"/>
    <property type="project" value="TreeGrafter"/>
</dbReference>
<organism evidence="9 10">
    <name type="scientific">Pocillopora damicornis</name>
    <name type="common">Cauliflower coral</name>
    <name type="synonym">Millepora damicornis</name>
    <dbReference type="NCBI Taxonomy" id="46731"/>
    <lineage>
        <taxon>Eukaryota</taxon>
        <taxon>Metazoa</taxon>
        <taxon>Cnidaria</taxon>
        <taxon>Anthozoa</taxon>
        <taxon>Hexacorallia</taxon>
        <taxon>Scleractinia</taxon>
        <taxon>Astrocoeniina</taxon>
        <taxon>Pocilloporidae</taxon>
        <taxon>Pocillopora</taxon>
    </lineage>
</organism>
<dbReference type="PROSITE" id="PS00118">
    <property type="entry name" value="PA2_HIS"/>
    <property type="match status" value="2"/>
</dbReference>
<feature type="active site" evidence="4">
    <location>
        <position position="191"/>
    </location>
</feature>
<comment type="caution">
    <text evidence="9">The sequence shown here is derived from an EMBL/GenBank/DDBJ whole genome shotgun (WGS) entry which is preliminary data.</text>
</comment>
<feature type="disulfide bond" evidence="6">
    <location>
        <begin position="187"/>
        <end position="244"/>
    </location>
</feature>
<evidence type="ECO:0000256" key="3">
    <source>
        <dbReference type="ARBA" id="ARBA00023157"/>
    </source>
</evidence>
<reference evidence="9 10" key="1">
    <citation type="journal article" date="2018" name="Sci. Rep.">
        <title>Comparative analysis of the Pocillopora damicornis genome highlights role of immune system in coral evolution.</title>
        <authorList>
            <person name="Cunning R."/>
            <person name="Bay R.A."/>
            <person name="Gillette P."/>
            <person name="Baker A.C."/>
            <person name="Traylor-Knowles N."/>
        </authorList>
    </citation>
    <scope>NUCLEOTIDE SEQUENCE [LARGE SCALE GENOMIC DNA]</scope>
    <source>
        <strain evidence="9">RSMAS</strain>
        <tissue evidence="9">Whole animal</tissue>
    </source>
</reference>
<dbReference type="InterPro" id="IPR016090">
    <property type="entry name" value="PLA2-like_dom"/>
</dbReference>
<comment type="subcellular location">
    <subcellularLocation>
        <location evidence="1">Secreted</location>
    </subcellularLocation>
</comment>
<evidence type="ECO:0000256" key="4">
    <source>
        <dbReference type="PIRSR" id="PIRSR601211-1"/>
    </source>
</evidence>
<feature type="binding site" evidence="5">
    <location>
        <position position="175"/>
    </location>
    <ligand>
        <name>Ca(2+)</name>
        <dbReference type="ChEBI" id="CHEBI:29108"/>
    </ligand>
</feature>
<feature type="domain" description="Phospholipase A2-like central" evidence="8">
    <location>
        <begin position="56"/>
        <end position="136"/>
    </location>
</feature>
<feature type="disulfide bond" evidence="6">
    <location>
        <begin position="204"/>
        <end position="230"/>
    </location>
</feature>
<proteinExistence type="inferred from homology"/>
<dbReference type="InterPro" id="IPR036444">
    <property type="entry name" value="PLipase_A2_dom_sf"/>
</dbReference>
<protein>
    <recommendedName>
        <fullName evidence="8">Phospholipase A2-like central domain-containing protein</fullName>
    </recommendedName>
</protein>
<keyword evidence="5" id="KW-0106">Calcium</keyword>
<evidence type="ECO:0000313" key="10">
    <source>
        <dbReference type="Proteomes" id="UP000275408"/>
    </source>
</evidence>
<dbReference type="SUPFAM" id="SSF48619">
    <property type="entry name" value="Phospholipase A2, PLA2"/>
    <property type="match status" value="2"/>
</dbReference>
<feature type="active site" evidence="4">
    <location>
        <position position="238"/>
    </location>
</feature>
<feature type="non-terminal residue" evidence="9">
    <location>
        <position position="261"/>
    </location>
</feature>
<dbReference type="GO" id="GO:0050482">
    <property type="term" value="P:arachidonate secretion"/>
    <property type="evidence" value="ECO:0007669"/>
    <property type="project" value="InterPro"/>
</dbReference>
<dbReference type="Pfam" id="PF00068">
    <property type="entry name" value="Phospholip_A2_1"/>
    <property type="match status" value="2"/>
</dbReference>
<dbReference type="Proteomes" id="UP000275408">
    <property type="component" value="Unassembled WGS sequence"/>
</dbReference>
<dbReference type="AlphaFoldDB" id="A0A3M6TTE4"/>
<dbReference type="PRINTS" id="PR00389">
    <property type="entry name" value="PHPHLIPASEA2"/>
</dbReference>
<sequence>GKLSPSSELIYLDMRGFVETTSLGRVLFFGLLQDEPQQDFEQKIISSEDFTRTQRNLVQFHNMIKCTTSRSSLYYVDYGCYCGYGGTGNPLDATDRCCQVHDECYGRIMKDPDLCTFSSSVYWKIYSRDDTCTGCDDHNHARSRRNLIQFYKMIDCATSNDPLKYNHYGCYCGLGGEGTPVDGLDRCCQTHDACYRRINRDKLCTFPWNIYTKVYKREGCAECAPSNDKCQLAICRCDSDAVKCFARNKIDPQYENYPQSK</sequence>
<gene>
    <name evidence="9" type="ORF">pdam_00002779</name>
</gene>
<evidence type="ECO:0000256" key="7">
    <source>
        <dbReference type="RuleBase" id="RU003654"/>
    </source>
</evidence>
<name>A0A3M6TTE4_POCDA</name>
<dbReference type="PANTHER" id="PTHR11716:SF51">
    <property type="entry name" value="PHOSPHOLIPASE A2"/>
    <property type="match status" value="1"/>
</dbReference>
<dbReference type="OrthoDB" id="5841574at2759"/>
<dbReference type="InterPro" id="IPR033113">
    <property type="entry name" value="PLA2_histidine"/>
</dbReference>
<evidence type="ECO:0000256" key="1">
    <source>
        <dbReference type="ARBA" id="ARBA00004613"/>
    </source>
</evidence>